<dbReference type="InterPro" id="IPR024516">
    <property type="entry name" value="Mce_C"/>
</dbReference>
<dbReference type="PANTHER" id="PTHR33371:SF16">
    <property type="entry name" value="MCE-FAMILY PROTEIN MCE3F"/>
    <property type="match status" value="1"/>
</dbReference>
<evidence type="ECO:0000259" key="3">
    <source>
        <dbReference type="Pfam" id="PF02470"/>
    </source>
</evidence>
<evidence type="ECO:0000256" key="2">
    <source>
        <dbReference type="SAM" id="Phobius"/>
    </source>
</evidence>
<dbReference type="Proteomes" id="UP000009159">
    <property type="component" value="Chromosome"/>
</dbReference>
<name>A1TDC0_MYCVP</name>
<sequence>MHLSRRIRIQLALFMAVTLGAFGVLGFGYLNAPATWLGVGRYTVIVELPDAAGLYATGNVSYRGTNVGRVTDVRLGASGVEAVLSLRTDVPIPSDLDAAVHSVTAIGEQYVALTPRAAAPPLRDGDVIPRDRASVPPDVNTLLESTNRAFEAIPDQNLSVLVDESYRAFGGLGPELARIVEGSTRLAVDARKNLEPLVALIEGTAPVLDTQVDTSAAIQDWSSQMAEIAGQFRDRDEELAGVLEKVGPSFDELQTLFQRFQPTLPVLMANLVTVGQVAVAYQPALEQLLVLLPPFVEGAQGGTMANGDTKDGYRGLYQSVALNINLPPPCVTGFLPPQQRRNPTLVDYPDRPEGDLYCRTPQDSPFNVRGAKNYPCLTVPGKRAPSVKMCESDQQYVPLNDGYNWKGDPNATMSGQDVPQVHHATPDQAESPELPLPRLPIAEYDPATGTYLAPDGREYTQSNLAETGPAEKSWQSMLTPPGT</sequence>
<dbReference type="EMBL" id="CP000511">
    <property type="protein sequence ID" value="ABM15170.1"/>
    <property type="molecule type" value="Genomic_DNA"/>
</dbReference>
<organism evidence="5 6">
    <name type="scientific">Mycolicibacterium vanbaalenii (strain DSM 7251 / JCM 13017 / BCRC 16820 / KCTC 9966 / NRRL B-24157 / PYR-1)</name>
    <name type="common">Mycobacterium vanbaalenii</name>
    <dbReference type="NCBI Taxonomy" id="350058"/>
    <lineage>
        <taxon>Bacteria</taxon>
        <taxon>Bacillati</taxon>
        <taxon>Actinomycetota</taxon>
        <taxon>Actinomycetes</taxon>
        <taxon>Mycobacteriales</taxon>
        <taxon>Mycobacteriaceae</taxon>
        <taxon>Mycolicibacterium</taxon>
    </lineage>
</organism>
<dbReference type="InterPro" id="IPR052336">
    <property type="entry name" value="MlaD_Phospholipid_Transporter"/>
</dbReference>
<protein>
    <submittedName>
        <fullName evidence="5">Virulence factor Mce family protein</fullName>
    </submittedName>
</protein>
<keyword evidence="2" id="KW-0812">Transmembrane</keyword>
<keyword evidence="6" id="KW-1185">Reference proteome</keyword>
<dbReference type="HOGENOM" id="CLU_032980_0_0_11"/>
<dbReference type="STRING" id="350058.Mvan_4394"/>
<dbReference type="eggNOG" id="COG1463">
    <property type="taxonomic scope" value="Bacteria"/>
</dbReference>
<feature type="transmembrane region" description="Helical" evidence="2">
    <location>
        <begin position="12"/>
        <end position="30"/>
    </location>
</feature>
<dbReference type="Pfam" id="PF02470">
    <property type="entry name" value="MlaD"/>
    <property type="match status" value="1"/>
</dbReference>
<dbReference type="GO" id="GO:0005576">
    <property type="term" value="C:extracellular region"/>
    <property type="evidence" value="ECO:0007669"/>
    <property type="project" value="TreeGrafter"/>
</dbReference>
<dbReference type="KEGG" id="mva:Mvan_4394"/>
<proteinExistence type="predicted"/>
<dbReference type="PANTHER" id="PTHR33371">
    <property type="entry name" value="INTERMEMBRANE PHOSPHOLIPID TRANSPORT SYSTEM BINDING PROTEIN MLAD-RELATED"/>
    <property type="match status" value="1"/>
</dbReference>
<feature type="domain" description="Mammalian cell entry C-terminal" evidence="4">
    <location>
        <begin position="120"/>
        <end position="290"/>
    </location>
</feature>
<dbReference type="NCBIfam" id="TIGR00996">
    <property type="entry name" value="Mtu_fam_mce"/>
    <property type="match status" value="1"/>
</dbReference>
<keyword evidence="2" id="KW-1133">Transmembrane helix</keyword>
<feature type="domain" description="Mce/MlaD" evidence="3">
    <location>
        <begin position="41"/>
        <end position="115"/>
    </location>
</feature>
<dbReference type="InterPro" id="IPR003399">
    <property type="entry name" value="Mce/MlaD"/>
</dbReference>
<evidence type="ECO:0000313" key="6">
    <source>
        <dbReference type="Proteomes" id="UP000009159"/>
    </source>
</evidence>
<gene>
    <name evidence="5" type="ordered locus">Mvan_4394</name>
</gene>
<dbReference type="InterPro" id="IPR005693">
    <property type="entry name" value="Mce"/>
</dbReference>
<dbReference type="RefSeq" id="WP_011781548.1">
    <property type="nucleotide sequence ID" value="NC_008726.1"/>
</dbReference>
<reference evidence="5" key="1">
    <citation type="submission" date="2006-12" db="EMBL/GenBank/DDBJ databases">
        <title>Complete sequence of Mycobacterium vanbaalenii PYR-1.</title>
        <authorList>
            <consortium name="US DOE Joint Genome Institute"/>
            <person name="Copeland A."/>
            <person name="Lucas S."/>
            <person name="Lapidus A."/>
            <person name="Barry K."/>
            <person name="Detter J.C."/>
            <person name="Glavina del Rio T."/>
            <person name="Hammon N."/>
            <person name="Israni S."/>
            <person name="Dalin E."/>
            <person name="Tice H."/>
            <person name="Pitluck S."/>
            <person name="Singan V."/>
            <person name="Schmutz J."/>
            <person name="Larimer F."/>
            <person name="Land M."/>
            <person name="Hauser L."/>
            <person name="Kyrpides N."/>
            <person name="Anderson I.J."/>
            <person name="Miller C."/>
            <person name="Richardson P."/>
        </authorList>
    </citation>
    <scope>NUCLEOTIDE SEQUENCE [LARGE SCALE GENOMIC DNA]</scope>
    <source>
        <strain evidence="5">PYR-1</strain>
    </source>
</reference>
<dbReference type="Pfam" id="PF11887">
    <property type="entry name" value="Mce4_CUP1"/>
    <property type="match status" value="1"/>
</dbReference>
<feature type="compositionally biased region" description="Polar residues" evidence="1">
    <location>
        <begin position="473"/>
        <end position="483"/>
    </location>
</feature>
<evidence type="ECO:0000256" key="1">
    <source>
        <dbReference type="SAM" id="MobiDB-lite"/>
    </source>
</evidence>
<feature type="region of interest" description="Disordered" evidence="1">
    <location>
        <begin position="407"/>
        <end position="483"/>
    </location>
</feature>
<evidence type="ECO:0000313" key="5">
    <source>
        <dbReference type="EMBL" id="ABM15170.1"/>
    </source>
</evidence>
<evidence type="ECO:0000259" key="4">
    <source>
        <dbReference type="Pfam" id="PF11887"/>
    </source>
</evidence>
<dbReference type="AlphaFoldDB" id="A1TDC0"/>
<keyword evidence="2" id="KW-0472">Membrane</keyword>
<accession>A1TDC0</accession>